<accession>A0A2K3DP67</accession>
<dbReference type="Proteomes" id="UP000006906">
    <property type="component" value="Chromosome 6"/>
</dbReference>
<dbReference type="ExpressionAtlas" id="A0A2K3DP67">
    <property type="expression patterns" value="baseline"/>
</dbReference>
<dbReference type="InterPro" id="IPR036920">
    <property type="entry name" value="Ribosomal_uL16_sf"/>
</dbReference>
<keyword evidence="7" id="KW-0002">3D-structure</keyword>
<evidence type="ECO:0000256" key="1">
    <source>
        <dbReference type="ARBA" id="ARBA00008931"/>
    </source>
</evidence>
<dbReference type="CDD" id="cd01433">
    <property type="entry name" value="Ribosomal_L16_L10e"/>
    <property type="match status" value="1"/>
</dbReference>
<dbReference type="GeneID" id="5723622"/>
<dbReference type="EMDB" id="EMD-13480"/>
<dbReference type="PANTHER" id="PTHR12220:SF13">
    <property type="entry name" value="LARGE RIBOSOMAL SUBUNIT PROTEIN UL16M"/>
    <property type="match status" value="1"/>
</dbReference>
<dbReference type="GO" id="GO:0003735">
    <property type="term" value="F:structural constituent of ribosome"/>
    <property type="evidence" value="ECO:0000318"/>
    <property type="project" value="GO_Central"/>
</dbReference>
<dbReference type="RefSeq" id="XP_001697987.2">
    <property type="nucleotide sequence ID" value="XM_001697935.2"/>
</dbReference>
<dbReference type="SUPFAM" id="SSF54686">
    <property type="entry name" value="Ribosomal protein L16p/L10e"/>
    <property type="match status" value="1"/>
</dbReference>
<dbReference type="GO" id="GO:0005762">
    <property type="term" value="C:mitochondrial large ribosomal subunit"/>
    <property type="evidence" value="ECO:0000318"/>
    <property type="project" value="GO_Central"/>
</dbReference>
<dbReference type="OrthoDB" id="1850746at2759"/>
<gene>
    <name evidence="5" type="ORF">CHLRE_06g278224v5</name>
</gene>
<organism evidence="5 6">
    <name type="scientific">Chlamydomonas reinhardtii</name>
    <name type="common">Chlamydomonas smithii</name>
    <dbReference type="NCBI Taxonomy" id="3055"/>
    <lineage>
        <taxon>Eukaryota</taxon>
        <taxon>Viridiplantae</taxon>
        <taxon>Chlorophyta</taxon>
        <taxon>core chlorophytes</taxon>
        <taxon>Chlorophyceae</taxon>
        <taxon>CS clade</taxon>
        <taxon>Chlamydomonadales</taxon>
        <taxon>Chlamydomonadaceae</taxon>
        <taxon>Chlamydomonas</taxon>
    </lineage>
</organism>
<reference evidence="5 6" key="1">
    <citation type="journal article" date="2007" name="Science">
        <title>The Chlamydomonas genome reveals the evolution of key animal and plant functions.</title>
        <authorList>
            <person name="Merchant S.S."/>
            <person name="Prochnik S.E."/>
            <person name="Vallon O."/>
            <person name="Harris E.H."/>
            <person name="Karpowicz S.J."/>
            <person name="Witman G.B."/>
            <person name="Terry A."/>
            <person name="Salamov A."/>
            <person name="Fritz-Laylin L.K."/>
            <person name="Marechal-Drouard L."/>
            <person name="Marshall W.F."/>
            <person name="Qu L.H."/>
            <person name="Nelson D.R."/>
            <person name="Sanderfoot A.A."/>
            <person name="Spalding M.H."/>
            <person name="Kapitonov V.V."/>
            <person name="Ren Q."/>
            <person name="Ferris P."/>
            <person name="Lindquist E."/>
            <person name="Shapiro H."/>
            <person name="Lucas S.M."/>
            <person name="Grimwood J."/>
            <person name="Schmutz J."/>
            <person name="Cardol P."/>
            <person name="Cerutti H."/>
            <person name="Chanfreau G."/>
            <person name="Chen C.L."/>
            <person name="Cognat V."/>
            <person name="Croft M.T."/>
            <person name="Dent R."/>
            <person name="Dutcher S."/>
            <person name="Fernandez E."/>
            <person name="Fukuzawa H."/>
            <person name="Gonzalez-Ballester D."/>
            <person name="Gonzalez-Halphen D."/>
            <person name="Hallmann A."/>
            <person name="Hanikenne M."/>
            <person name="Hippler M."/>
            <person name="Inwood W."/>
            <person name="Jabbari K."/>
            <person name="Kalanon M."/>
            <person name="Kuras R."/>
            <person name="Lefebvre P.A."/>
            <person name="Lemaire S.D."/>
            <person name="Lobanov A.V."/>
            <person name="Lohr M."/>
            <person name="Manuell A."/>
            <person name="Meier I."/>
            <person name="Mets L."/>
            <person name="Mittag M."/>
            <person name="Mittelmeier T."/>
            <person name="Moroney J.V."/>
            <person name="Moseley J."/>
            <person name="Napoli C."/>
            <person name="Nedelcu A.M."/>
            <person name="Niyogi K."/>
            <person name="Novoselov S.V."/>
            <person name="Paulsen I.T."/>
            <person name="Pazour G."/>
            <person name="Purton S."/>
            <person name="Ral J.P."/>
            <person name="Riano-Pachon D.M."/>
            <person name="Riekhof W."/>
            <person name="Rymarquis L."/>
            <person name="Schroda M."/>
            <person name="Stern D."/>
            <person name="Umen J."/>
            <person name="Willows R."/>
            <person name="Wilson N."/>
            <person name="Zimmer S.L."/>
            <person name="Allmer J."/>
            <person name="Balk J."/>
            <person name="Bisova K."/>
            <person name="Chen C.J."/>
            <person name="Elias M."/>
            <person name="Gendler K."/>
            <person name="Hauser C."/>
            <person name="Lamb M.R."/>
            <person name="Ledford H."/>
            <person name="Long J.C."/>
            <person name="Minagawa J."/>
            <person name="Page M.D."/>
            <person name="Pan J."/>
            <person name="Pootakham W."/>
            <person name="Roje S."/>
            <person name="Rose A."/>
            <person name="Stahlberg E."/>
            <person name="Terauchi A.M."/>
            <person name="Yang P."/>
            <person name="Ball S."/>
            <person name="Bowler C."/>
            <person name="Dieckmann C.L."/>
            <person name="Gladyshev V.N."/>
            <person name="Green P."/>
            <person name="Jorgensen R."/>
            <person name="Mayfield S."/>
            <person name="Mueller-Roeber B."/>
            <person name="Rajamani S."/>
            <person name="Sayre R.T."/>
            <person name="Brokstein P."/>
            <person name="Dubchak I."/>
            <person name="Goodstein D."/>
            <person name="Hornick L."/>
            <person name="Huang Y.W."/>
            <person name="Jhaveri J."/>
            <person name="Luo Y."/>
            <person name="Martinez D."/>
            <person name="Ngau W.C."/>
            <person name="Otillar B."/>
            <person name="Poliakov A."/>
            <person name="Porter A."/>
            <person name="Szajkowski L."/>
            <person name="Werner G."/>
            <person name="Zhou K."/>
            <person name="Grigoriev I.V."/>
            <person name="Rokhsar D.S."/>
            <person name="Grossman A.R."/>
        </authorList>
    </citation>
    <scope>NUCLEOTIDE SEQUENCE [LARGE SCALE GENOMIC DNA]</scope>
    <source>
        <strain evidence="6">CC-503</strain>
    </source>
</reference>
<dbReference type="KEGG" id="cre:CHLRE_06g278224v5"/>
<dbReference type="PaxDb" id="3055-EDO99572"/>
<evidence type="ECO:0000313" key="5">
    <source>
        <dbReference type="EMBL" id="PNW82335.1"/>
    </source>
</evidence>
<proteinExistence type="evidence at protein level"/>
<comment type="similarity">
    <text evidence="1 4">Belongs to the universal ribosomal protein uL16 family.</text>
</comment>
<keyword evidence="2 4" id="KW-0689">Ribosomal protein</keyword>
<dbReference type="PRINTS" id="PR00060">
    <property type="entry name" value="RIBOSOMALL16"/>
</dbReference>
<evidence type="ECO:0000256" key="2">
    <source>
        <dbReference type="ARBA" id="ARBA00022980"/>
    </source>
</evidence>
<dbReference type="InterPro" id="IPR016180">
    <property type="entry name" value="Ribosomal_uL16_dom"/>
</dbReference>
<dbReference type="PDB" id="7PKT">
    <property type="method" value="EM"/>
    <property type="resolution" value="3.00 A"/>
    <property type="chains" value="l=1-270"/>
</dbReference>
<dbReference type="SMR" id="A0A2K3DP67"/>
<dbReference type="EMBL" id="CM008967">
    <property type="protein sequence ID" value="PNW82335.1"/>
    <property type="molecule type" value="Genomic_DNA"/>
</dbReference>
<evidence type="ECO:0000256" key="4">
    <source>
        <dbReference type="RuleBase" id="RU004413"/>
    </source>
</evidence>
<dbReference type="Gene3D" id="3.90.1170.10">
    <property type="entry name" value="Ribosomal protein L10e/L16"/>
    <property type="match status" value="1"/>
</dbReference>
<evidence type="ECO:0007829" key="7">
    <source>
        <dbReference type="PDB" id="7PKT"/>
    </source>
</evidence>
<protein>
    <submittedName>
        <fullName evidence="5">Uncharacterized protein</fullName>
    </submittedName>
</protein>
<dbReference type="InParanoid" id="A0A2K3DP67"/>
<dbReference type="Pfam" id="PF00252">
    <property type="entry name" value="Ribosomal_L16"/>
    <property type="match status" value="1"/>
</dbReference>
<dbReference type="GO" id="GO:0019843">
    <property type="term" value="F:rRNA binding"/>
    <property type="evidence" value="ECO:0000318"/>
    <property type="project" value="GO_Central"/>
</dbReference>
<keyword evidence="3 4" id="KW-0687">Ribonucleoprotein</keyword>
<dbReference type="GO" id="GO:0032543">
    <property type="term" value="P:mitochondrial translation"/>
    <property type="evidence" value="ECO:0000318"/>
    <property type="project" value="GO_Central"/>
</dbReference>
<dbReference type="NCBIfam" id="TIGR01164">
    <property type="entry name" value="rplP_bact"/>
    <property type="match status" value="1"/>
</dbReference>
<evidence type="ECO:0000256" key="3">
    <source>
        <dbReference type="ARBA" id="ARBA00023274"/>
    </source>
</evidence>
<dbReference type="Gramene" id="PNW82335">
    <property type="protein sequence ID" value="PNW82335"/>
    <property type="gene ID" value="CHLRE_06g278224v5"/>
</dbReference>
<reference evidence="7" key="2">
    <citation type="journal article" date="2021" name="Nat. Commun.">
        <title>How to build a ribosome from RNA fragments in Chlamydomonas mitochondria.</title>
        <authorList>
            <person name="Waltz F."/>
            <person name="Salinas-Giege T."/>
            <person name="Englmeier R."/>
            <person name="Meichel H."/>
            <person name="Soufari H."/>
            <person name="Kuhn L."/>
            <person name="Pfeffer S."/>
            <person name="Forster F."/>
            <person name="Engel B.D."/>
            <person name="Giege P."/>
            <person name="Drouard L."/>
            <person name="Hashem Y."/>
        </authorList>
    </citation>
    <scope>STRUCTURE BY ELECTRON MICROSCOPY (3.00 ANGSTROMS)</scope>
</reference>
<dbReference type="AlphaFoldDB" id="A0A2K3DP67"/>
<dbReference type="PANTHER" id="PTHR12220">
    <property type="entry name" value="50S/60S RIBOSOMAL PROTEIN L16"/>
    <property type="match status" value="1"/>
</dbReference>
<dbReference type="STRING" id="3055.A0A2K3DP67"/>
<dbReference type="InterPro" id="IPR047873">
    <property type="entry name" value="Ribosomal_uL16"/>
</dbReference>
<sequence length="270" mass="27885">MVAEGSSAATTSCSGRGLVTWTRQGPGASSALGASLPGSSVPTFARLCPNLSVTAAVQLPGGVLLQRAGLHSLVASRAGSAAGAASAARSFASPLGPLLAPTAGASAAAAGASPGSSSGLLLGGWSACAGPVRWCQAGQLSKQRVFKREGINDVIMPNTTQLRYGTYGIRAMASKRVGAATIEAVRRTLRRKIKKTARLWIRLSAVVPVTRKPLGIRMGKGKGVIDFYATPVRPGQIIFEMDRVPRKVALQALTAAQHKFPVKLGFVEWS</sequence>
<name>A0A2K3DP67_CHLRE</name>
<keyword evidence="6" id="KW-1185">Reference proteome</keyword>
<dbReference type="InterPro" id="IPR000114">
    <property type="entry name" value="Ribosomal_uL16_bact-type"/>
</dbReference>
<evidence type="ECO:0000313" key="6">
    <source>
        <dbReference type="Proteomes" id="UP000006906"/>
    </source>
</evidence>